<accession>A0A0E2QIA7</accession>
<dbReference type="HOGENOM" id="CLU_205170_1_0_9"/>
<reference evidence="2" key="1">
    <citation type="submission" date="2013-12" db="EMBL/GenBank/DDBJ databases">
        <title>Genome sequences of Streptococcus thermophilus strains MTH17CL396 and M17PTZA496 isolated from Fontina cheese in Valle d'Aosta region (Italy).</title>
        <authorList>
            <person name="Treu L."/>
            <person name="Giacomini A."/>
            <person name="Corich V."/>
            <person name="Vendramin V."/>
            <person name="Bovo B."/>
        </authorList>
    </citation>
    <scope>NUCLEOTIDE SEQUENCE [LARGE SCALE GENOMIC DNA]</scope>
    <source>
        <strain evidence="2">M17PTZA496</strain>
    </source>
</reference>
<dbReference type="PATRIC" id="fig|1433289.7.peg.861"/>
<evidence type="ECO:0000313" key="2">
    <source>
        <dbReference type="Proteomes" id="UP000024559"/>
    </source>
</evidence>
<proteinExistence type="predicted"/>
<gene>
    <name evidence="1" type="ORF">X841_04270</name>
</gene>
<sequence length="47" mass="5551">MLRILDFKQFFKHFVFIPDGLGGLKKVQKKEIEVSVFILPVCGRHKY</sequence>
<protein>
    <submittedName>
        <fullName evidence="1">Uncharacterized protein</fullName>
    </submittedName>
</protein>
<comment type="caution">
    <text evidence="1">The sequence shown here is derived from an EMBL/GenBank/DDBJ whole genome shotgun (WGS) entry which is preliminary data.</text>
</comment>
<dbReference type="EMBL" id="AZJT01000030">
    <property type="protein sequence ID" value="ETW90386.1"/>
    <property type="molecule type" value="Genomic_DNA"/>
</dbReference>
<name>A0A0E2QIA7_STRTR</name>
<organism evidence="1 2">
    <name type="scientific">Streptococcus thermophilus M17PTZA496</name>
    <dbReference type="NCBI Taxonomy" id="1433289"/>
    <lineage>
        <taxon>Bacteria</taxon>
        <taxon>Bacillati</taxon>
        <taxon>Bacillota</taxon>
        <taxon>Bacilli</taxon>
        <taxon>Lactobacillales</taxon>
        <taxon>Streptococcaceae</taxon>
        <taxon>Streptococcus</taxon>
    </lineage>
</organism>
<dbReference type="Proteomes" id="UP000024559">
    <property type="component" value="Chromosome"/>
</dbReference>
<evidence type="ECO:0000313" key="1">
    <source>
        <dbReference type="EMBL" id="ETW90386.1"/>
    </source>
</evidence>
<dbReference type="AlphaFoldDB" id="A0A0E2QIA7"/>